<keyword evidence="8" id="KW-1185">Reference proteome</keyword>
<evidence type="ECO:0000256" key="2">
    <source>
        <dbReference type="ARBA" id="ARBA00022540"/>
    </source>
</evidence>
<dbReference type="InterPro" id="IPR001040">
    <property type="entry name" value="TIF_eIF_4E"/>
</dbReference>
<comment type="caution">
    <text evidence="7">The sequence shown here is derived from an EMBL/GenBank/DDBJ whole genome shotgun (WGS) entry which is preliminary data.</text>
</comment>
<dbReference type="PANTHER" id="PTHR11960">
    <property type="entry name" value="EUKARYOTIC TRANSLATION INITIATION FACTOR 4E RELATED"/>
    <property type="match status" value="1"/>
</dbReference>
<evidence type="ECO:0000256" key="1">
    <source>
        <dbReference type="ARBA" id="ARBA00009860"/>
    </source>
</evidence>
<name>A0A8J6B594_9EUKA</name>
<evidence type="ECO:0000256" key="5">
    <source>
        <dbReference type="ARBA" id="ARBA00022917"/>
    </source>
</evidence>
<organism evidence="7 8">
    <name type="scientific">Carpediemonas membranifera</name>
    <dbReference type="NCBI Taxonomy" id="201153"/>
    <lineage>
        <taxon>Eukaryota</taxon>
        <taxon>Metamonada</taxon>
        <taxon>Carpediemonas-like organisms</taxon>
        <taxon>Carpediemonas</taxon>
    </lineage>
</organism>
<dbReference type="GO" id="GO:0006417">
    <property type="term" value="P:regulation of translation"/>
    <property type="evidence" value="ECO:0007669"/>
    <property type="project" value="UniProtKB-KW"/>
</dbReference>
<dbReference type="AlphaFoldDB" id="A0A8J6B594"/>
<dbReference type="Pfam" id="PF01652">
    <property type="entry name" value="IF4E"/>
    <property type="match status" value="1"/>
</dbReference>
<evidence type="ECO:0000256" key="6">
    <source>
        <dbReference type="RuleBase" id="RU004374"/>
    </source>
</evidence>
<evidence type="ECO:0000313" key="8">
    <source>
        <dbReference type="Proteomes" id="UP000717585"/>
    </source>
</evidence>
<dbReference type="GO" id="GO:0016281">
    <property type="term" value="C:eukaryotic translation initiation factor 4F complex"/>
    <property type="evidence" value="ECO:0007669"/>
    <property type="project" value="TreeGrafter"/>
</dbReference>
<keyword evidence="5 6" id="KW-0648">Protein biosynthesis</keyword>
<evidence type="ECO:0000256" key="4">
    <source>
        <dbReference type="ARBA" id="ARBA00022884"/>
    </source>
</evidence>
<protein>
    <submittedName>
        <fullName evidence="7">Translation Initiation factor eIF- 4e</fullName>
    </submittedName>
</protein>
<evidence type="ECO:0000313" key="7">
    <source>
        <dbReference type="EMBL" id="KAG9390312.1"/>
    </source>
</evidence>
<comment type="similarity">
    <text evidence="1 6">Belongs to the eukaryotic initiation factor 4E family.</text>
</comment>
<reference evidence="7" key="1">
    <citation type="submission" date="2021-05" db="EMBL/GenBank/DDBJ databases">
        <title>A free-living protist that lacks canonical eukaryotic 1 DNA replication and segregation systems.</title>
        <authorList>
            <person name="Salas-Leiva D.E."/>
            <person name="Tromer E.C."/>
            <person name="Curtis B.A."/>
            <person name="Jerlstrom-Hultqvist J."/>
            <person name="Kolisko M."/>
            <person name="Yi Z."/>
            <person name="Salas-Leiva J.S."/>
            <person name="Gallot-Lavallee L."/>
            <person name="Kops G.J.P.L."/>
            <person name="Archibald J.M."/>
            <person name="Simpson A.G.B."/>
            <person name="Roger A.J."/>
        </authorList>
    </citation>
    <scope>NUCLEOTIDE SEQUENCE</scope>
    <source>
        <strain evidence="7">BICM</strain>
    </source>
</reference>
<dbReference type="Gene3D" id="3.30.760.10">
    <property type="entry name" value="RNA Cap, Translation Initiation Factor Eif4e"/>
    <property type="match status" value="1"/>
</dbReference>
<dbReference type="OrthoDB" id="590761at2759"/>
<dbReference type="SUPFAM" id="SSF55418">
    <property type="entry name" value="eIF4e-like"/>
    <property type="match status" value="1"/>
</dbReference>
<dbReference type="GO" id="GO:0003743">
    <property type="term" value="F:translation initiation factor activity"/>
    <property type="evidence" value="ECO:0007669"/>
    <property type="project" value="UniProtKB-KW"/>
</dbReference>
<proteinExistence type="inferred from homology"/>
<dbReference type="EMBL" id="JAHDYR010000066">
    <property type="protein sequence ID" value="KAG9390312.1"/>
    <property type="molecule type" value="Genomic_DNA"/>
</dbReference>
<keyword evidence="2 6" id="KW-0396">Initiation factor</keyword>
<dbReference type="PANTHER" id="PTHR11960:SF8">
    <property type="entry name" value="EUKARYOTIC TRANSLATION INITIATION FACTOR 4E1-RELATED"/>
    <property type="match status" value="1"/>
</dbReference>
<accession>A0A8J6B594</accession>
<evidence type="ECO:0000256" key="3">
    <source>
        <dbReference type="ARBA" id="ARBA00022845"/>
    </source>
</evidence>
<gene>
    <name evidence="7" type="ORF">J8273_8352</name>
</gene>
<keyword evidence="3" id="KW-0810">Translation regulation</keyword>
<sequence>MGTKADVEESRFAQGWTLWFDNPSMRRQANVIHTQQQWISNLSAIATFSSIDRFWATYDCICRPGTEMPIGATYYVFRDHCKPTWEDPANRGGGQWFTATDLSFSEEMDHAWLQLVLAIMSQPEKYNADNAIVGVTMQVRSRQGYRLGVWCSGEVDDESLLTAGRLLKRYANYRATMTYQSWMRGGPQLTV</sequence>
<dbReference type="GO" id="GO:0000340">
    <property type="term" value="F:RNA 7-methylguanosine cap binding"/>
    <property type="evidence" value="ECO:0007669"/>
    <property type="project" value="TreeGrafter"/>
</dbReference>
<keyword evidence="4 6" id="KW-0694">RNA-binding</keyword>
<dbReference type="InterPro" id="IPR023398">
    <property type="entry name" value="TIF_eIF4e-like"/>
</dbReference>
<dbReference type="Proteomes" id="UP000717585">
    <property type="component" value="Unassembled WGS sequence"/>
</dbReference>